<dbReference type="Pfam" id="PF01943">
    <property type="entry name" value="Polysacc_synt"/>
    <property type="match status" value="1"/>
</dbReference>
<dbReference type="PANTHER" id="PTHR30250:SF11">
    <property type="entry name" value="O-ANTIGEN TRANSPORTER-RELATED"/>
    <property type="match status" value="1"/>
</dbReference>
<evidence type="ECO:0000256" key="3">
    <source>
        <dbReference type="ARBA" id="ARBA00022692"/>
    </source>
</evidence>
<feature type="transmembrane region" description="Helical" evidence="6">
    <location>
        <begin position="155"/>
        <end position="174"/>
    </location>
</feature>
<evidence type="ECO:0000256" key="2">
    <source>
        <dbReference type="ARBA" id="ARBA00022475"/>
    </source>
</evidence>
<dbReference type="EMBL" id="MFGB01000005">
    <property type="protein sequence ID" value="OGF27976.1"/>
    <property type="molecule type" value="Genomic_DNA"/>
</dbReference>
<feature type="transmembrane region" description="Helical" evidence="6">
    <location>
        <begin position="52"/>
        <end position="75"/>
    </location>
</feature>
<keyword evidence="3 6" id="KW-0812">Transmembrane</keyword>
<feature type="transmembrane region" description="Helical" evidence="6">
    <location>
        <begin position="303"/>
        <end position="324"/>
    </location>
</feature>
<name>A0A1F5SN69_9BACT</name>
<evidence type="ECO:0000256" key="5">
    <source>
        <dbReference type="ARBA" id="ARBA00023136"/>
    </source>
</evidence>
<evidence type="ECO:0000256" key="6">
    <source>
        <dbReference type="SAM" id="Phobius"/>
    </source>
</evidence>
<feature type="transmembrane region" description="Helical" evidence="6">
    <location>
        <begin position="87"/>
        <end position="111"/>
    </location>
</feature>
<evidence type="ECO:0000256" key="4">
    <source>
        <dbReference type="ARBA" id="ARBA00022989"/>
    </source>
</evidence>
<dbReference type="STRING" id="1797994.A2227_05210"/>
<feature type="transmembrane region" description="Helical" evidence="6">
    <location>
        <begin position="369"/>
        <end position="385"/>
    </location>
</feature>
<reference evidence="7 8" key="1">
    <citation type="journal article" date="2016" name="Nat. Commun.">
        <title>Thousands of microbial genomes shed light on interconnected biogeochemical processes in an aquifer system.</title>
        <authorList>
            <person name="Anantharaman K."/>
            <person name="Brown C.T."/>
            <person name="Hug L.A."/>
            <person name="Sharon I."/>
            <person name="Castelle C.J."/>
            <person name="Probst A.J."/>
            <person name="Thomas B.C."/>
            <person name="Singh A."/>
            <person name="Wilkins M.J."/>
            <person name="Karaoz U."/>
            <person name="Brodie E.L."/>
            <person name="Williams K.H."/>
            <person name="Hubbard S.S."/>
            <person name="Banfield J.F."/>
        </authorList>
    </citation>
    <scope>NUCLEOTIDE SEQUENCE [LARGE SCALE GENOMIC DNA]</scope>
</reference>
<feature type="transmembrane region" description="Helical" evidence="6">
    <location>
        <begin position="21"/>
        <end position="40"/>
    </location>
</feature>
<feature type="transmembrane region" description="Helical" evidence="6">
    <location>
        <begin position="180"/>
        <end position="200"/>
    </location>
</feature>
<gene>
    <name evidence="7" type="ORF">A2227_05210</name>
</gene>
<sequence length="485" mass="53808">MVEVNTDANPRVRGIARNTSYFTFALVIQKVISFAYFAVLARNLAPAELGQYYLAISFTTIFAIFVDLGLANILVRETAKDQRAAGRLIGCTLALKIPLALVTLAVIVFAAKILGYSALTAELVYLSSICMVLDSFTLTFFSALRGFHNLKYESIASVVFQVIVLVFGLSALKAGFGLKWIMSALVLASLFNFIYSFLLIKYKFALAIRPVFDRAALKPLLALAAPFALYVVFQRLYMYLDTVMLSKIAGDYHVGIYQIAFKVVFALQFLPMAFIASVYPAFSDYWKNNRGQLTITFERAMNYLIIISLPISLGIITLADRIILVFRPEYAAAVLPLQIAVAALFFIFLNFPIGALLNACDRQKINTRNMGLALAASVILNLFLIPKFHSAGAAATVLLTNFLMFFMGIIWVPKIIEARPRKIVSVFFKSLASAAIMVAFVWPAKAYLNIFIVVILAGAVYFGLLFLMKALRVEDIKSVARSFLR</sequence>
<dbReference type="GO" id="GO:0005886">
    <property type="term" value="C:plasma membrane"/>
    <property type="evidence" value="ECO:0007669"/>
    <property type="project" value="UniProtKB-SubCell"/>
</dbReference>
<comment type="subcellular location">
    <subcellularLocation>
        <location evidence="1">Cell membrane</location>
        <topology evidence="1">Multi-pass membrane protein</topology>
    </subcellularLocation>
</comment>
<organism evidence="7 8">
    <name type="scientific">Candidatus Falkowbacteria bacterium RIFOXYA2_FULL_47_19</name>
    <dbReference type="NCBI Taxonomy" id="1797994"/>
    <lineage>
        <taxon>Bacteria</taxon>
        <taxon>Candidatus Falkowiibacteriota</taxon>
    </lineage>
</organism>
<keyword evidence="4 6" id="KW-1133">Transmembrane helix</keyword>
<feature type="transmembrane region" description="Helical" evidence="6">
    <location>
        <begin position="123"/>
        <end position="143"/>
    </location>
</feature>
<dbReference type="PANTHER" id="PTHR30250">
    <property type="entry name" value="PST FAMILY PREDICTED COLANIC ACID TRANSPORTER"/>
    <property type="match status" value="1"/>
</dbReference>
<keyword evidence="2" id="KW-1003">Cell membrane</keyword>
<proteinExistence type="predicted"/>
<dbReference type="AlphaFoldDB" id="A0A1F5SN69"/>
<dbReference type="InterPro" id="IPR002797">
    <property type="entry name" value="Polysacc_synth"/>
</dbReference>
<evidence type="ECO:0000313" key="7">
    <source>
        <dbReference type="EMBL" id="OGF27976.1"/>
    </source>
</evidence>
<feature type="transmembrane region" description="Helical" evidence="6">
    <location>
        <begin position="391"/>
        <end position="411"/>
    </location>
</feature>
<feature type="transmembrane region" description="Helical" evidence="6">
    <location>
        <begin position="423"/>
        <end position="442"/>
    </location>
</feature>
<protein>
    <submittedName>
        <fullName evidence="7">Uncharacterized protein</fullName>
    </submittedName>
</protein>
<keyword evidence="5 6" id="KW-0472">Membrane</keyword>
<accession>A0A1F5SN69</accession>
<dbReference type="CDD" id="cd13128">
    <property type="entry name" value="MATE_Wzx_like"/>
    <property type="match status" value="1"/>
</dbReference>
<feature type="transmembrane region" description="Helical" evidence="6">
    <location>
        <begin position="220"/>
        <end position="239"/>
    </location>
</feature>
<feature type="transmembrane region" description="Helical" evidence="6">
    <location>
        <begin position="259"/>
        <end position="282"/>
    </location>
</feature>
<evidence type="ECO:0000313" key="8">
    <source>
        <dbReference type="Proteomes" id="UP000178367"/>
    </source>
</evidence>
<dbReference type="Proteomes" id="UP000178367">
    <property type="component" value="Unassembled WGS sequence"/>
</dbReference>
<evidence type="ECO:0000256" key="1">
    <source>
        <dbReference type="ARBA" id="ARBA00004651"/>
    </source>
</evidence>
<dbReference type="InterPro" id="IPR050833">
    <property type="entry name" value="Poly_Biosynth_Transport"/>
</dbReference>
<feature type="transmembrane region" description="Helical" evidence="6">
    <location>
        <begin position="330"/>
        <end position="357"/>
    </location>
</feature>
<feature type="transmembrane region" description="Helical" evidence="6">
    <location>
        <begin position="448"/>
        <end position="468"/>
    </location>
</feature>
<comment type="caution">
    <text evidence="7">The sequence shown here is derived from an EMBL/GenBank/DDBJ whole genome shotgun (WGS) entry which is preliminary data.</text>
</comment>